<protein>
    <submittedName>
        <fullName evidence="1">Uncharacterized protein</fullName>
    </submittedName>
</protein>
<accession>A0A498IAD6</accession>
<reference evidence="1 2" key="1">
    <citation type="submission" date="2018-10" db="EMBL/GenBank/DDBJ databases">
        <title>A high-quality apple genome assembly.</title>
        <authorList>
            <person name="Hu J."/>
        </authorList>
    </citation>
    <scope>NUCLEOTIDE SEQUENCE [LARGE SCALE GENOMIC DNA]</scope>
    <source>
        <strain evidence="2">cv. HFTH1</strain>
        <tissue evidence="1">Young leaf</tissue>
    </source>
</reference>
<name>A0A498IAD6_MALDO</name>
<proteinExistence type="predicted"/>
<gene>
    <name evidence="1" type="ORF">DVH24_041543</name>
</gene>
<dbReference type="EMBL" id="RDQH01000339">
    <property type="protein sequence ID" value="RXH80396.1"/>
    <property type="molecule type" value="Genomic_DNA"/>
</dbReference>
<comment type="caution">
    <text evidence="1">The sequence shown here is derived from an EMBL/GenBank/DDBJ whole genome shotgun (WGS) entry which is preliminary data.</text>
</comment>
<organism evidence="1 2">
    <name type="scientific">Malus domestica</name>
    <name type="common">Apple</name>
    <name type="synonym">Pyrus malus</name>
    <dbReference type="NCBI Taxonomy" id="3750"/>
    <lineage>
        <taxon>Eukaryota</taxon>
        <taxon>Viridiplantae</taxon>
        <taxon>Streptophyta</taxon>
        <taxon>Embryophyta</taxon>
        <taxon>Tracheophyta</taxon>
        <taxon>Spermatophyta</taxon>
        <taxon>Magnoliopsida</taxon>
        <taxon>eudicotyledons</taxon>
        <taxon>Gunneridae</taxon>
        <taxon>Pentapetalae</taxon>
        <taxon>rosids</taxon>
        <taxon>fabids</taxon>
        <taxon>Rosales</taxon>
        <taxon>Rosaceae</taxon>
        <taxon>Amygdaloideae</taxon>
        <taxon>Maleae</taxon>
        <taxon>Malus</taxon>
    </lineage>
</organism>
<evidence type="ECO:0000313" key="2">
    <source>
        <dbReference type="Proteomes" id="UP000290289"/>
    </source>
</evidence>
<evidence type="ECO:0000313" key="1">
    <source>
        <dbReference type="EMBL" id="RXH80396.1"/>
    </source>
</evidence>
<dbReference type="AlphaFoldDB" id="A0A498IAD6"/>
<dbReference type="Proteomes" id="UP000290289">
    <property type="component" value="Chromosome 13"/>
</dbReference>
<keyword evidence="2" id="KW-1185">Reference proteome</keyword>
<sequence>MEPEASELPKGLVLARRERIPIWVLFPPSCLIPGEEIVVRIRVLRARDDEFDHGFHELSLCVNEWSSLNSSELSEFDRVNEMELFEFDLGAL</sequence>